<evidence type="ECO:0000256" key="3">
    <source>
        <dbReference type="ARBA" id="ARBA00022763"/>
    </source>
</evidence>
<dbReference type="Pfam" id="PF11919">
    <property type="entry name" value="PSME4_C"/>
    <property type="match status" value="1"/>
</dbReference>
<dbReference type="GO" id="GO:0016504">
    <property type="term" value="F:peptidase activator activity"/>
    <property type="evidence" value="ECO:0007669"/>
    <property type="project" value="InterPro"/>
</dbReference>
<dbReference type="GO" id="GO:0005829">
    <property type="term" value="C:cytosol"/>
    <property type="evidence" value="ECO:0007669"/>
    <property type="project" value="TreeGrafter"/>
</dbReference>
<dbReference type="PROSITE" id="PS50077">
    <property type="entry name" value="HEAT_REPEAT"/>
    <property type="match status" value="1"/>
</dbReference>
<dbReference type="SUPFAM" id="SSF48371">
    <property type="entry name" value="ARM repeat"/>
    <property type="match status" value="1"/>
</dbReference>
<evidence type="ECO:0000313" key="9">
    <source>
        <dbReference type="EMBL" id="JAT75919.1"/>
    </source>
</evidence>
<dbReference type="GO" id="GO:0005634">
    <property type="term" value="C:nucleus"/>
    <property type="evidence" value="ECO:0007669"/>
    <property type="project" value="TreeGrafter"/>
</dbReference>
<feature type="region of interest" description="Disordered" evidence="6">
    <location>
        <begin position="1689"/>
        <end position="1708"/>
    </location>
</feature>
<organism evidence="9">
    <name type="scientific">Auxenochlorella protothecoides</name>
    <name type="common">Green microalga</name>
    <name type="synonym">Chlorella protothecoides</name>
    <dbReference type="NCBI Taxonomy" id="3075"/>
    <lineage>
        <taxon>Eukaryota</taxon>
        <taxon>Viridiplantae</taxon>
        <taxon>Chlorophyta</taxon>
        <taxon>core chlorophytes</taxon>
        <taxon>Trebouxiophyceae</taxon>
        <taxon>Chlorellales</taxon>
        <taxon>Chlorellaceae</taxon>
        <taxon>Auxenochlorella</taxon>
    </lineage>
</organism>
<proteinExistence type="inferred from homology"/>
<feature type="repeat" description="HEAT" evidence="5">
    <location>
        <begin position="1913"/>
        <end position="1951"/>
    </location>
</feature>
<dbReference type="GO" id="GO:0010499">
    <property type="term" value="P:proteasomal ubiquitin-independent protein catabolic process"/>
    <property type="evidence" value="ECO:0007669"/>
    <property type="project" value="TreeGrafter"/>
</dbReference>
<reference evidence="9" key="1">
    <citation type="submission" date="2015-08" db="EMBL/GenBank/DDBJ databases">
        <authorList>
            <person name="Babu N.S."/>
            <person name="Beckwith C.J."/>
            <person name="Beseler K.G."/>
            <person name="Brison A."/>
            <person name="Carone J.V."/>
            <person name="Caskin T.P."/>
            <person name="Diamond M."/>
            <person name="Durham M.E."/>
            <person name="Foxe J.M."/>
            <person name="Go M."/>
            <person name="Henderson B.A."/>
            <person name="Jones I.B."/>
            <person name="McGettigan J.A."/>
            <person name="Micheletti S.J."/>
            <person name="Nasrallah M.E."/>
            <person name="Ortiz D."/>
            <person name="Piller C.R."/>
            <person name="Privatt S.R."/>
            <person name="Schneider S.L."/>
            <person name="Sharp S."/>
            <person name="Smith T.C."/>
            <person name="Stanton J.D."/>
            <person name="Ullery H.E."/>
            <person name="Wilson R.J."/>
            <person name="Serrano M.G."/>
            <person name="Buck G."/>
            <person name="Lee V."/>
            <person name="Wang Y."/>
            <person name="Carvalho R."/>
            <person name="Voegtly L."/>
            <person name="Shi R."/>
            <person name="Duckworth R."/>
            <person name="Johnson A."/>
            <person name="Loviza R."/>
            <person name="Walstead R."/>
            <person name="Shah Z."/>
            <person name="Kiflezghi M."/>
            <person name="Wade K."/>
            <person name="Ball S.L."/>
            <person name="Bradley K.W."/>
            <person name="Asai D.J."/>
            <person name="Bowman C.A."/>
            <person name="Russell D.A."/>
            <person name="Pope W.H."/>
            <person name="Jacobs-Sera D."/>
            <person name="Hendrix R.W."/>
            <person name="Hatfull G.F."/>
        </authorList>
    </citation>
    <scope>NUCLEOTIDE SEQUENCE</scope>
</reference>
<sequence length="2080" mass="218465">MPSKSVYNEWLPQHLAERVATEEPARYAALVAALKAQWERDSRTLPAAEALRATQPYIALCRTLYHARADLDSTSLHDLVHCQLEMVAQGEGDLMVQTRWALQLQQLLRTHRSKLSIEVPWRPWYLMLRRTVLRDDLEYEGGALSEARRQTLARLIHRLRRHFPRGAAAEIWDEFKTALRDVQRVDGFEALGWLTMLLPTTALKAGDGDWGAWAEEWVALWRAVPHCSYWDALWGALFARLASHDAFGLIDWHRHLPELYTHFLWAFRVPVGTSFADPPFSFDCPKHCQVLFANELASRSECAAHAAIYMLGHGGGPPGADSALAHLEGLVGLLEQYYHPSNGGRWNSGLAHLFKTLASAFGARLLAESNAARRTAERARGPRGASAPPDAPAGDAEAEVDPGGAAAEEDASVDGDDASEASEASDDDVPASGSDSSGEDDLLPVPPGGRRRAPLTDVVVERVVGALLRLASKAQFSKDKELRRSATRILGLLAEVSPRAVLPGVHAHFVAALETVTSTSVLASAIQTLSLCVRPLLVAGLVLPPEDGGGGVEVAVGMNGDGEVPGGADAARATAGASLAAALMATVPGIDANDPPKSLAVFRFYAIVLSSLAQLPEVATPGFPLETEIWVEELLSHVFAVISNLDAPEHRDEHQAEGLGSGEGEETFLLDGNSMFRPLMELLFSRLPPGLRRHAIQRVGRFLLETTLSSVMAEAAVLCNAVAWADPRLAGELVLAPTLHLLRADAEAAAAAPRRAGAPRLSKAQEAVLAWRINLASSLVMYAGCAAVSQKVEVLGALRALAALPALPVAEALQGLLSSLLLGLVQAYPLGGFDPAPAPRRLALPGSGVELEAFVELRGGGGERPRWHAPDAAELALAREVLDAHLAAPLARLGAMLDAGDFAAACTAEAGARGGREALRALLWQLQGCLAGVSVCLAPLAAAQAAGAAGEAASPAVSLVGELGAAVGSAREREEGAAVVLRALRAADAADPDTLYLLLTVADSFMAAGSAEYSDSLDHASSWAADEKWVSEKPLAGRLYAGAGLWDPRRRWCRRRPRWLVAEKTFLSLRWRASQAAYRGAATAAAPAPTLRQVPAPCLDYAALLVHHALHGYSSTRILATFYLERALKAWPCLVPGAAAPLLRAAAGVPAAVPAAPADWEAGLAAALPALREAAAAAGARAAARAGPEGEADEALGVGLSRLLAAGRSFWRAAGADWATLHALIAALQASAVHTGAGAQTELLGAAVTLSFRFVKPVNHDPDTVSALVRDLLRTLSGTSTPAVPWRYRLLAAAFTCLLLKTASPDDTAAIATTFAGLLTSDLLLLRQVALAATLKLLLPAWRPDAARPVTPAEAAAAAAVRGAMERGAPAALFACLAGNHANLTGAGDGDGTGSGPGPMLGSTDEIVAKLAVSSVLRFSVWPCGREAVAAVQDGTFKPEHAALVQALALTAPAVLGPGLRAAVLEALARPQDVDRPATAAAGECLAGLVASGVPFEDGSWDEWVGPALQEALASAPLEQTSAWASGTLRYAAYELATAGKHGALAQLCALVAGPAHPGAGSGAQYRRLKYLNYLLTEIITVLGNRSHPAFLCSLWDSLLREVPELVSHPGQMVRVEAARLGALLTASVLDQAEVARLDTRAGEAPAAPRANGSCRLTLEPLVVACLDDLVTQFDASVGIMFAVARDAPVQQQPGTPTPSQATGEDGMDFEAAGAEDDASLASLSPPPHAGPGLTPSELGAAAGSAGDNLDPEVEPSPGSAVLMQHEGAEGLEASPSALSLARAPLGKESASPRFQQALTRVAYCVEFVAQAIQGGEGTVLLPWLVRLLPGMLKIQRLIPSELQAVSMAARKAVSLLKYLPLMHPALVKSVLATLVQACGAELWPERASALVYLQYFWFRHVFLLGTAGTAALVTAVVERLSDAKLEVRDLAAATLSGLLKGMEESKTASLRAAFLADVERLLPAKRGRKRMVPGPLPPLPGTAAAAPGPSLARRHAAVQGLRAFVLSSPYDVPAWLPGVLMALVRLAGEPAPIRVTVTKTLAEFRRTHEEAGLSEVRDQLTSEQWEAIRDVAHPAPYFV</sequence>
<evidence type="ECO:0000259" key="8">
    <source>
        <dbReference type="Pfam" id="PF16507"/>
    </source>
</evidence>
<evidence type="ECO:0008006" key="10">
    <source>
        <dbReference type="Google" id="ProtNLM"/>
    </source>
</evidence>
<dbReference type="GO" id="GO:0006281">
    <property type="term" value="P:DNA repair"/>
    <property type="evidence" value="ECO:0007669"/>
    <property type="project" value="UniProtKB-KW"/>
</dbReference>
<evidence type="ECO:0000256" key="4">
    <source>
        <dbReference type="ARBA" id="ARBA00023204"/>
    </source>
</evidence>
<feature type="region of interest" description="Disordered" evidence="6">
    <location>
        <begin position="1719"/>
        <end position="1760"/>
    </location>
</feature>
<dbReference type="Pfam" id="PF16507">
    <property type="entry name" value="HEAT_PSME4_mid"/>
    <property type="match status" value="3"/>
</dbReference>
<feature type="domain" description="Proteasome activator complex subunit 4 C-terminal" evidence="7">
    <location>
        <begin position="1993"/>
        <end position="2080"/>
    </location>
</feature>
<comment type="similarity">
    <text evidence="1">Belongs to the BLM10 family.</text>
</comment>
<dbReference type="InterPro" id="IPR021133">
    <property type="entry name" value="HEAT_type_2"/>
</dbReference>
<feature type="compositionally biased region" description="Low complexity" evidence="6">
    <location>
        <begin position="382"/>
        <end position="406"/>
    </location>
</feature>
<dbReference type="PANTHER" id="PTHR32170">
    <property type="entry name" value="PROTEASOME ACTIVATOR COMPLEX SUBUNIT 4"/>
    <property type="match status" value="1"/>
</dbReference>
<evidence type="ECO:0000259" key="7">
    <source>
        <dbReference type="Pfam" id="PF11919"/>
    </source>
</evidence>
<dbReference type="EMBL" id="GDKF01002703">
    <property type="protein sequence ID" value="JAT75919.1"/>
    <property type="molecule type" value="Transcribed_RNA"/>
</dbReference>
<feature type="region of interest" description="Disordered" evidence="6">
    <location>
        <begin position="372"/>
        <end position="451"/>
    </location>
</feature>
<gene>
    <name evidence="9" type="ORF">g.58237</name>
</gene>
<dbReference type="InterPro" id="IPR035309">
    <property type="entry name" value="PSME4"/>
</dbReference>
<feature type="domain" description="Proteasome activator Blm10 middle HEAT repeats region" evidence="8">
    <location>
        <begin position="327"/>
        <end position="377"/>
    </location>
</feature>
<keyword evidence="2" id="KW-0677">Repeat</keyword>
<evidence type="ECO:0000256" key="5">
    <source>
        <dbReference type="PROSITE-ProRule" id="PRU00103"/>
    </source>
</evidence>
<keyword evidence="4" id="KW-0234">DNA repair</keyword>
<feature type="domain" description="Proteasome activator Blm10 middle HEAT repeats region" evidence="8">
    <location>
        <begin position="454"/>
        <end position="537"/>
    </location>
</feature>
<name>A0A1D2A9M9_AUXPR</name>
<dbReference type="InterPro" id="IPR021843">
    <property type="entry name" value="PSME4_C"/>
</dbReference>
<keyword evidence="3" id="KW-0227">DNA damage</keyword>
<evidence type="ECO:0000256" key="1">
    <source>
        <dbReference type="ARBA" id="ARBA00005739"/>
    </source>
</evidence>
<evidence type="ECO:0000256" key="2">
    <source>
        <dbReference type="ARBA" id="ARBA00022737"/>
    </source>
</evidence>
<dbReference type="InterPro" id="IPR016024">
    <property type="entry name" value="ARM-type_fold"/>
</dbReference>
<dbReference type="GO" id="GO:0070628">
    <property type="term" value="F:proteasome binding"/>
    <property type="evidence" value="ECO:0007669"/>
    <property type="project" value="InterPro"/>
</dbReference>
<feature type="compositionally biased region" description="Acidic residues" evidence="6">
    <location>
        <begin position="407"/>
        <end position="429"/>
    </location>
</feature>
<feature type="domain" description="Proteasome activator Blm10 middle HEAT repeats region" evidence="8">
    <location>
        <begin position="629"/>
        <end position="935"/>
    </location>
</feature>
<protein>
    <recommendedName>
        <fullName evidence="10">Proteasome activator subunit 4</fullName>
    </recommendedName>
</protein>
<dbReference type="InterPro" id="IPR032430">
    <property type="entry name" value="Blm10_mid"/>
</dbReference>
<dbReference type="PANTHER" id="PTHR32170:SF3">
    <property type="entry name" value="PROTEASOME ACTIVATOR COMPLEX SUBUNIT 4"/>
    <property type="match status" value="1"/>
</dbReference>
<evidence type="ECO:0000256" key="6">
    <source>
        <dbReference type="SAM" id="MobiDB-lite"/>
    </source>
</evidence>
<accession>A0A1D2A9M9</accession>
<feature type="compositionally biased region" description="Polar residues" evidence="6">
    <location>
        <begin position="1690"/>
        <end position="1703"/>
    </location>
</feature>